<dbReference type="CDD" id="cd03801">
    <property type="entry name" value="GT4_PimA-like"/>
    <property type="match status" value="1"/>
</dbReference>
<proteinExistence type="predicted"/>
<dbReference type="SUPFAM" id="SSF53756">
    <property type="entry name" value="UDP-Glycosyltransferase/glycogen phosphorylase"/>
    <property type="match status" value="1"/>
</dbReference>
<keyword evidence="3" id="KW-1185">Reference proteome</keyword>
<reference evidence="3" key="1">
    <citation type="journal article" date="2019" name="Int. J. Syst. Evol. Microbiol.">
        <title>The Global Catalogue of Microorganisms (GCM) 10K type strain sequencing project: providing services to taxonomists for standard genome sequencing and annotation.</title>
        <authorList>
            <consortium name="The Broad Institute Genomics Platform"/>
            <consortium name="The Broad Institute Genome Sequencing Center for Infectious Disease"/>
            <person name="Wu L."/>
            <person name="Ma J."/>
        </authorList>
    </citation>
    <scope>NUCLEOTIDE SEQUENCE [LARGE SCALE GENOMIC DNA]</scope>
    <source>
        <strain evidence="3">JCM 18715</strain>
    </source>
</reference>
<dbReference type="RefSeq" id="WP_345531636.1">
    <property type="nucleotide sequence ID" value="NZ_BAABLD010000005.1"/>
</dbReference>
<dbReference type="EMBL" id="BAABLD010000005">
    <property type="protein sequence ID" value="GAA5160669.1"/>
    <property type="molecule type" value="Genomic_DNA"/>
</dbReference>
<gene>
    <name evidence="2" type="ORF">GCM10025770_08670</name>
</gene>
<dbReference type="PANTHER" id="PTHR12526">
    <property type="entry name" value="GLYCOSYLTRANSFERASE"/>
    <property type="match status" value="1"/>
</dbReference>
<feature type="domain" description="Glycosyltransferase subfamily 4-like N-terminal" evidence="1">
    <location>
        <begin position="94"/>
        <end position="212"/>
    </location>
</feature>
<dbReference type="InterPro" id="IPR028098">
    <property type="entry name" value="Glyco_trans_4-like_N"/>
</dbReference>
<comment type="caution">
    <text evidence="2">The sequence shown here is derived from an EMBL/GenBank/DDBJ whole genome shotgun (WGS) entry which is preliminary data.</text>
</comment>
<accession>A0ABP9QER2</accession>
<dbReference type="Proteomes" id="UP001500547">
    <property type="component" value="Unassembled WGS sequence"/>
</dbReference>
<evidence type="ECO:0000313" key="3">
    <source>
        <dbReference type="Proteomes" id="UP001500547"/>
    </source>
</evidence>
<organism evidence="2 3">
    <name type="scientific">Viridibacterium curvum</name>
    <dbReference type="NCBI Taxonomy" id="1101404"/>
    <lineage>
        <taxon>Bacteria</taxon>
        <taxon>Pseudomonadati</taxon>
        <taxon>Pseudomonadota</taxon>
        <taxon>Betaproteobacteria</taxon>
        <taxon>Rhodocyclales</taxon>
        <taxon>Rhodocyclaceae</taxon>
        <taxon>Viridibacterium</taxon>
    </lineage>
</organism>
<sequence length="408" mass="44887">MSKPKLAFVSPVFLYPTDAGGKIRTTNILRGLKGGAFDITLLSPASEAQKSQWGDALAQVCDRFLGWQPVAERPRWQRVFDLFGDLPVNVANDNTAPARACVAQTLAREKFDVVVFDFVHAAVLKPAQLSAATVCFTHNVEAEIFGRHAQTASNPLMRRVWASQYAKMQRFEREALSAFTSVIAVSERDAAFFRKDYALPDVADIPTGVDLDFFSWALPPAVDEGSPPTVVFTGSMNWDANIDGVTHFLDDVWPLVLREMPQARFVVVGRNAPASLIERGQKLSGVSFTGFVDDVRPYAHAAHAFVIPLRVGGGTRIKAFEAMAMGCPVVSTAIGIEGLDVTPDEHYLLRDAPQDQANAVLALLRDADLRERISRQARQCVEDRYGHRVAADVFEKICLSALTKRRSV</sequence>
<evidence type="ECO:0000259" key="1">
    <source>
        <dbReference type="Pfam" id="PF13439"/>
    </source>
</evidence>
<name>A0ABP9QER2_9RHOO</name>
<dbReference type="Pfam" id="PF13439">
    <property type="entry name" value="Glyco_transf_4"/>
    <property type="match status" value="1"/>
</dbReference>
<dbReference type="PANTHER" id="PTHR12526:SF600">
    <property type="entry name" value="GLYCOSYL TRANSFERASE GROUP 1"/>
    <property type="match status" value="1"/>
</dbReference>
<evidence type="ECO:0000313" key="2">
    <source>
        <dbReference type="EMBL" id="GAA5160669.1"/>
    </source>
</evidence>
<dbReference type="Gene3D" id="3.40.50.2000">
    <property type="entry name" value="Glycogen Phosphorylase B"/>
    <property type="match status" value="2"/>
</dbReference>
<protein>
    <submittedName>
        <fullName evidence="2">Glycosyltransferase family 4 protein</fullName>
    </submittedName>
</protein>
<dbReference type="Pfam" id="PF13692">
    <property type="entry name" value="Glyco_trans_1_4"/>
    <property type="match status" value="1"/>
</dbReference>